<proteinExistence type="predicted"/>
<protein>
    <submittedName>
        <fullName evidence="1">Uncharacterized protein</fullName>
    </submittedName>
</protein>
<name>A0ABD1XFJ7_9MARC</name>
<dbReference type="Proteomes" id="UP001605036">
    <property type="component" value="Unassembled WGS sequence"/>
</dbReference>
<reference evidence="1 2" key="1">
    <citation type="submission" date="2024-09" db="EMBL/GenBank/DDBJ databases">
        <title>Chromosome-scale assembly of Riccia fluitans.</title>
        <authorList>
            <person name="Paukszto L."/>
            <person name="Sawicki J."/>
            <person name="Karawczyk K."/>
            <person name="Piernik-Szablinska J."/>
            <person name="Szczecinska M."/>
            <person name="Mazdziarz M."/>
        </authorList>
    </citation>
    <scope>NUCLEOTIDE SEQUENCE [LARGE SCALE GENOMIC DNA]</scope>
    <source>
        <strain evidence="1">Rf_01</strain>
        <tissue evidence="1">Aerial parts of the thallus</tissue>
    </source>
</reference>
<dbReference type="AlphaFoldDB" id="A0ABD1XFJ7"/>
<evidence type="ECO:0000313" key="2">
    <source>
        <dbReference type="Proteomes" id="UP001605036"/>
    </source>
</evidence>
<sequence length="279" mass="31439">MRVKTGMRPVSAKQPAFRLRCDPARAQRLHWKSKQHEQSFYHHDGNRQVRCWSGMTWRNECPGTSEQYLNEAILEGGTVLFPGSLPLGCIRQPFHEINSARCLSSRGVEYRPRWSFPSSSSLTLEVLVHEDPISHLDPLSNDEGRFSRSRSPMQPLCVARGERLRSFHRDCADIELQRALARNARLSSHVGWRIAQEYKRAHLEHAATVVAVLRSVSNLCVNAGSSSFNFTLNLAKGCPTRMSFQFNLKTAACAAEAVSHDWTGDFVSAQTLHSFTSIC</sequence>
<gene>
    <name evidence="1" type="ORF">R1flu_026285</name>
</gene>
<accession>A0ABD1XFJ7</accession>
<comment type="caution">
    <text evidence="1">The sequence shown here is derived from an EMBL/GenBank/DDBJ whole genome shotgun (WGS) entry which is preliminary data.</text>
</comment>
<dbReference type="EMBL" id="JBHFFA010000008">
    <property type="protein sequence ID" value="KAL2607712.1"/>
    <property type="molecule type" value="Genomic_DNA"/>
</dbReference>
<keyword evidence="2" id="KW-1185">Reference proteome</keyword>
<organism evidence="1 2">
    <name type="scientific">Riccia fluitans</name>
    <dbReference type="NCBI Taxonomy" id="41844"/>
    <lineage>
        <taxon>Eukaryota</taxon>
        <taxon>Viridiplantae</taxon>
        <taxon>Streptophyta</taxon>
        <taxon>Embryophyta</taxon>
        <taxon>Marchantiophyta</taxon>
        <taxon>Marchantiopsida</taxon>
        <taxon>Marchantiidae</taxon>
        <taxon>Marchantiales</taxon>
        <taxon>Ricciaceae</taxon>
        <taxon>Riccia</taxon>
    </lineage>
</organism>
<evidence type="ECO:0000313" key="1">
    <source>
        <dbReference type="EMBL" id="KAL2607712.1"/>
    </source>
</evidence>